<gene>
    <name evidence="2" type="ORF">NDU88_003731</name>
</gene>
<dbReference type="Proteomes" id="UP001066276">
    <property type="component" value="Chromosome 9"/>
</dbReference>
<accession>A0AAV7MUA5</accession>
<feature type="compositionally biased region" description="Polar residues" evidence="1">
    <location>
        <begin position="97"/>
        <end position="107"/>
    </location>
</feature>
<keyword evidence="3" id="KW-1185">Reference proteome</keyword>
<evidence type="ECO:0000313" key="3">
    <source>
        <dbReference type="Proteomes" id="UP001066276"/>
    </source>
</evidence>
<comment type="caution">
    <text evidence="2">The sequence shown here is derived from an EMBL/GenBank/DDBJ whole genome shotgun (WGS) entry which is preliminary data.</text>
</comment>
<feature type="region of interest" description="Disordered" evidence="1">
    <location>
        <begin position="90"/>
        <end position="110"/>
    </location>
</feature>
<reference evidence="2" key="1">
    <citation type="journal article" date="2022" name="bioRxiv">
        <title>Sequencing and chromosome-scale assembly of the giantPleurodeles waltlgenome.</title>
        <authorList>
            <person name="Brown T."/>
            <person name="Elewa A."/>
            <person name="Iarovenko S."/>
            <person name="Subramanian E."/>
            <person name="Araus A.J."/>
            <person name="Petzold A."/>
            <person name="Susuki M."/>
            <person name="Suzuki K.-i.T."/>
            <person name="Hayashi T."/>
            <person name="Toyoda A."/>
            <person name="Oliveira C."/>
            <person name="Osipova E."/>
            <person name="Leigh N.D."/>
            <person name="Simon A."/>
            <person name="Yun M.H."/>
        </authorList>
    </citation>
    <scope>NUCLEOTIDE SEQUENCE</scope>
    <source>
        <strain evidence="2">20211129_DDA</strain>
        <tissue evidence="2">Liver</tissue>
    </source>
</reference>
<evidence type="ECO:0000313" key="2">
    <source>
        <dbReference type="EMBL" id="KAJ1106330.1"/>
    </source>
</evidence>
<sequence>MAVGPEACRSRDQCRTKGSGQRRCDLRRFRMPEPPLLLLGAVRDAEHGADATGTGTELVGETRLDEMAIEQETCTRERGVCRRYSRDQCWTGESGLRPSSTPDTGTPSACDVQCGTKRSIEIA</sequence>
<dbReference type="EMBL" id="JANPWB010000013">
    <property type="protein sequence ID" value="KAJ1106330.1"/>
    <property type="molecule type" value="Genomic_DNA"/>
</dbReference>
<dbReference type="AlphaFoldDB" id="A0AAV7MUA5"/>
<proteinExistence type="predicted"/>
<evidence type="ECO:0000256" key="1">
    <source>
        <dbReference type="SAM" id="MobiDB-lite"/>
    </source>
</evidence>
<feature type="region of interest" description="Disordered" evidence="1">
    <location>
        <begin position="1"/>
        <end position="20"/>
    </location>
</feature>
<organism evidence="2 3">
    <name type="scientific">Pleurodeles waltl</name>
    <name type="common">Iberian ribbed newt</name>
    <dbReference type="NCBI Taxonomy" id="8319"/>
    <lineage>
        <taxon>Eukaryota</taxon>
        <taxon>Metazoa</taxon>
        <taxon>Chordata</taxon>
        <taxon>Craniata</taxon>
        <taxon>Vertebrata</taxon>
        <taxon>Euteleostomi</taxon>
        <taxon>Amphibia</taxon>
        <taxon>Batrachia</taxon>
        <taxon>Caudata</taxon>
        <taxon>Salamandroidea</taxon>
        <taxon>Salamandridae</taxon>
        <taxon>Pleurodelinae</taxon>
        <taxon>Pleurodeles</taxon>
    </lineage>
</organism>
<name>A0AAV7MUA5_PLEWA</name>
<protein>
    <submittedName>
        <fullName evidence="2">Uncharacterized protein</fullName>
    </submittedName>
</protein>